<keyword evidence="3" id="KW-0804">Transcription</keyword>
<dbReference type="InterPro" id="IPR028082">
    <property type="entry name" value="Peripla_BP_I"/>
</dbReference>
<proteinExistence type="predicted"/>
<gene>
    <name evidence="5" type="ORF">JQM67_07625</name>
</gene>
<accession>A0ABS9CMU0</accession>
<evidence type="ECO:0000259" key="4">
    <source>
        <dbReference type="Pfam" id="PF13377"/>
    </source>
</evidence>
<dbReference type="Pfam" id="PF13377">
    <property type="entry name" value="Peripla_BP_3"/>
    <property type="match status" value="1"/>
</dbReference>
<dbReference type="Proteomes" id="UP001299220">
    <property type="component" value="Unassembled WGS sequence"/>
</dbReference>
<dbReference type="SUPFAM" id="SSF53822">
    <property type="entry name" value="Periplasmic binding protein-like I"/>
    <property type="match status" value="1"/>
</dbReference>
<dbReference type="InterPro" id="IPR046335">
    <property type="entry name" value="LacI/GalR-like_sensor"/>
</dbReference>
<reference evidence="5 6" key="1">
    <citation type="submission" date="2020-12" db="EMBL/GenBank/DDBJ databases">
        <title>Whole genome sequences of gut porcine anaerobes.</title>
        <authorList>
            <person name="Kubasova T."/>
            <person name="Jahodarova E."/>
            <person name="Rychlik I."/>
        </authorList>
    </citation>
    <scope>NUCLEOTIDE SEQUENCE [LARGE SCALE GENOMIC DNA]</scope>
    <source>
        <strain evidence="5 6">An867</strain>
    </source>
</reference>
<feature type="domain" description="Transcriptional regulator LacI/GalR-like sensor" evidence="4">
    <location>
        <begin position="1"/>
        <end position="90"/>
    </location>
</feature>
<protein>
    <submittedName>
        <fullName evidence="5">Substrate-binding domain-containing protein</fullName>
    </submittedName>
</protein>
<comment type="caution">
    <text evidence="5">The sequence shown here is derived from an EMBL/GenBank/DDBJ whole genome shotgun (WGS) entry which is preliminary data.</text>
</comment>
<dbReference type="EMBL" id="JAFBIT010000002">
    <property type="protein sequence ID" value="MCF2652468.1"/>
    <property type="molecule type" value="Genomic_DNA"/>
</dbReference>
<evidence type="ECO:0000256" key="3">
    <source>
        <dbReference type="ARBA" id="ARBA00023163"/>
    </source>
</evidence>
<sequence length="94" mass="10917">MPDAFFFSSDYLAFSLLPLLNEAEIYKEDKLPRIIGFDNLVGRFPSPYTFSSIDINPETRGREALRLLLRQIQERNCPYCHIRIATQLVVHGEK</sequence>
<dbReference type="Gene3D" id="3.40.50.2300">
    <property type="match status" value="1"/>
</dbReference>
<evidence type="ECO:0000313" key="6">
    <source>
        <dbReference type="Proteomes" id="UP001299220"/>
    </source>
</evidence>
<name>A0ABS9CMU0_9FIRM</name>
<organism evidence="5 6">
    <name type="scientific">Anaeromassilibacillus senegalensis</name>
    <dbReference type="NCBI Taxonomy" id="1673717"/>
    <lineage>
        <taxon>Bacteria</taxon>
        <taxon>Bacillati</taxon>
        <taxon>Bacillota</taxon>
        <taxon>Clostridia</taxon>
        <taxon>Eubacteriales</taxon>
        <taxon>Acutalibacteraceae</taxon>
        <taxon>Anaeromassilibacillus</taxon>
    </lineage>
</organism>
<evidence type="ECO:0000313" key="5">
    <source>
        <dbReference type="EMBL" id="MCF2652468.1"/>
    </source>
</evidence>
<evidence type="ECO:0000256" key="2">
    <source>
        <dbReference type="ARBA" id="ARBA00023125"/>
    </source>
</evidence>
<keyword evidence="2" id="KW-0238">DNA-binding</keyword>
<keyword evidence="1" id="KW-0805">Transcription regulation</keyword>
<evidence type="ECO:0000256" key="1">
    <source>
        <dbReference type="ARBA" id="ARBA00023015"/>
    </source>
</evidence>
<keyword evidence="6" id="KW-1185">Reference proteome</keyword>